<sequence length="160" mass="18669">MKIMLKDVLKERREYLGLKQSDVAEYVGVTPQTYMKWENGKNEPKASYLRKLAEKLNVSEVELCRGARFYQEDNPLSFMKKVSQYADFIDEVTFSFALFEFIQDKSAFLNHLDEELSKLQNFKIGDIKYMPNEDLYSAAMYKRAIDSGMTGPKMKEEKGK</sequence>
<dbReference type="RefSeq" id="WP_171354038.1">
    <property type="nucleotide sequence ID" value="NZ_VTXP01000020.1"/>
</dbReference>
<keyword evidence="1" id="KW-0238">DNA-binding</keyword>
<evidence type="ECO:0000259" key="2">
    <source>
        <dbReference type="PROSITE" id="PS50943"/>
    </source>
</evidence>
<dbReference type="GO" id="GO:0003677">
    <property type="term" value="F:DNA binding"/>
    <property type="evidence" value="ECO:0007669"/>
    <property type="project" value="UniProtKB-KW"/>
</dbReference>
<dbReference type="SUPFAM" id="SSF47413">
    <property type="entry name" value="lambda repressor-like DNA-binding domains"/>
    <property type="match status" value="1"/>
</dbReference>
<reference evidence="3 4" key="1">
    <citation type="submission" date="2019-09" db="EMBL/GenBank/DDBJ databases">
        <title>Draft genome sequencing and comparative genomics of hatchery-associated Vibrios.</title>
        <authorList>
            <person name="Kehlet-Delgado H."/>
            <person name="Mueller R.S."/>
        </authorList>
    </citation>
    <scope>NUCLEOTIDE SEQUENCE [LARGE SCALE GENOMIC DNA]</scope>
    <source>
        <strain evidence="3 4">09-121-3</strain>
    </source>
</reference>
<evidence type="ECO:0000313" key="4">
    <source>
        <dbReference type="Proteomes" id="UP000576645"/>
    </source>
</evidence>
<feature type="domain" description="HTH cro/C1-type" evidence="2">
    <location>
        <begin position="9"/>
        <end position="63"/>
    </location>
</feature>
<name>A0AAP6ZUL9_9VIBR</name>
<dbReference type="Pfam" id="PF01381">
    <property type="entry name" value="HTH_3"/>
    <property type="match status" value="1"/>
</dbReference>
<dbReference type="AlphaFoldDB" id="A0AAP6ZUL9"/>
<dbReference type="SMART" id="SM00530">
    <property type="entry name" value="HTH_XRE"/>
    <property type="match status" value="1"/>
</dbReference>
<evidence type="ECO:0000256" key="1">
    <source>
        <dbReference type="ARBA" id="ARBA00023125"/>
    </source>
</evidence>
<comment type="caution">
    <text evidence="3">The sequence shown here is derived from an EMBL/GenBank/DDBJ whole genome shotgun (WGS) entry which is preliminary data.</text>
</comment>
<accession>A0AAP6ZUL9</accession>
<dbReference type="PROSITE" id="PS50943">
    <property type="entry name" value="HTH_CROC1"/>
    <property type="match status" value="1"/>
</dbReference>
<dbReference type="CDD" id="cd00093">
    <property type="entry name" value="HTH_XRE"/>
    <property type="match status" value="1"/>
</dbReference>
<dbReference type="InterPro" id="IPR001387">
    <property type="entry name" value="Cro/C1-type_HTH"/>
</dbReference>
<protein>
    <submittedName>
        <fullName evidence="3">Helix-turn-helix transcriptional regulator</fullName>
    </submittedName>
</protein>
<gene>
    <name evidence="3" type="ORF">F0238_23665</name>
</gene>
<evidence type="ECO:0000313" key="3">
    <source>
        <dbReference type="EMBL" id="NOJ25723.1"/>
    </source>
</evidence>
<dbReference type="InterPro" id="IPR010982">
    <property type="entry name" value="Lambda_DNA-bd_dom_sf"/>
</dbReference>
<dbReference type="Gene3D" id="1.10.260.40">
    <property type="entry name" value="lambda repressor-like DNA-binding domains"/>
    <property type="match status" value="1"/>
</dbReference>
<dbReference type="EMBL" id="VTXP01000020">
    <property type="protein sequence ID" value="NOJ25723.1"/>
    <property type="molecule type" value="Genomic_DNA"/>
</dbReference>
<dbReference type="PANTHER" id="PTHR46558:SF11">
    <property type="entry name" value="HTH-TYPE TRANSCRIPTIONAL REGULATOR XRE"/>
    <property type="match status" value="1"/>
</dbReference>
<dbReference type="Proteomes" id="UP000576645">
    <property type="component" value="Unassembled WGS sequence"/>
</dbReference>
<dbReference type="PANTHER" id="PTHR46558">
    <property type="entry name" value="TRACRIPTIONAL REGULATORY PROTEIN-RELATED-RELATED"/>
    <property type="match status" value="1"/>
</dbReference>
<proteinExistence type="predicted"/>
<organism evidence="3 4">
    <name type="scientific">Vibrio coralliilyticus</name>
    <dbReference type="NCBI Taxonomy" id="190893"/>
    <lineage>
        <taxon>Bacteria</taxon>
        <taxon>Pseudomonadati</taxon>
        <taxon>Pseudomonadota</taxon>
        <taxon>Gammaproteobacteria</taxon>
        <taxon>Vibrionales</taxon>
        <taxon>Vibrionaceae</taxon>
        <taxon>Vibrio</taxon>
    </lineage>
</organism>